<comment type="caution">
    <text evidence="1">The sequence shown here is derived from an EMBL/GenBank/DDBJ whole genome shotgun (WGS) entry which is preliminary data.</text>
</comment>
<dbReference type="AlphaFoldDB" id="A0A5A7PKV5"/>
<dbReference type="OrthoDB" id="1744372at2759"/>
<evidence type="ECO:0000313" key="1">
    <source>
        <dbReference type="EMBL" id="GER33242.1"/>
    </source>
</evidence>
<organism evidence="1 2">
    <name type="scientific">Striga asiatica</name>
    <name type="common">Asiatic witchweed</name>
    <name type="synonym">Buchnera asiatica</name>
    <dbReference type="NCBI Taxonomy" id="4170"/>
    <lineage>
        <taxon>Eukaryota</taxon>
        <taxon>Viridiplantae</taxon>
        <taxon>Streptophyta</taxon>
        <taxon>Embryophyta</taxon>
        <taxon>Tracheophyta</taxon>
        <taxon>Spermatophyta</taxon>
        <taxon>Magnoliopsida</taxon>
        <taxon>eudicotyledons</taxon>
        <taxon>Gunneridae</taxon>
        <taxon>Pentapetalae</taxon>
        <taxon>asterids</taxon>
        <taxon>lamiids</taxon>
        <taxon>Lamiales</taxon>
        <taxon>Orobanchaceae</taxon>
        <taxon>Buchnereae</taxon>
        <taxon>Striga</taxon>
    </lineage>
</organism>
<dbReference type="PANTHER" id="PTHR48475">
    <property type="entry name" value="RIBONUCLEASE H"/>
    <property type="match status" value="1"/>
</dbReference>
<name>A0A5A7PKV5_STRAF</name>
<gene>
    <name evidence="1" type="ORF">STAS_09357</name>
</gene>
<evidence type="ECO:0000313" key="2">
    <source>
        <dbReference type="Proteomes" id="UP000325081"/>
    </source>
</evidence>
<sequence>MPFSLVYGMEAVIPVEVGLSSAKVNTFAYGDNEGLQQEALDLVDELQDQAMVRVAAYKQRMRAAHDQTVKARQFQVGDLVWRQADALKHVGKLQPNWEGPYKPDLDLSHIQHWSPPGGVNRLRLISVPAHWVWKAGDHGSLFDRASKAGSLDLGQAAGYPLVKIPETDGDKLAEVVGGVVIILQKLDSVVLQEAGPVHLRDEGGLAVLASLGNPLVHGQLEGPQLGILCGEMGLQSGRLGLQTVCFLLFLLAIERLPYAGQLGPSVVQVVLKSFNLGRALNLLVQNEGKTSQSLVD</sequence>
<dbReference type="Proteomes" id="UP000325081">
    <property type="component" value="Unassembled WGS sequence"/>
</dbReference>
<reference evidence="2" key="1">
    <citation type="journal article" date="2019" name="Curr. Biol.">
        <title>Genome Sequence of Striga asiatica Provides Insight into the Evolution of Plant Parasitism.</title>
        <authorList>
            <person name="Yoshida S."/>
            <person name="Kim S."/>
            <person name="Wafula E.K."/>
            <person name="Tanskanen J."/>
            <person name="Kim Y.M."/>
            <person name="Honaas L."/>
            <person name="Yang Z."/>
            <person name="Spallek T."/>
            <person name="Conn C.E."/>
            <person name="Ichihashi Y."/>
            <person name="Cheong K."/>
            <person name="Cui S."/>
            <person name="Der J.P."/>
            <person name="Gundlach H."/>
            <person name="Jiao Y."/>
            <person name="Hori C."/>
            <person name="Ishida J.K."/>
            <person name="Kasahara H."/>
            <person name="Kiba T."/>
            <person name="Kim M.S."/>
            <person name="Koo N."/>
            <person name="Laohavisit A."/>
            <person name="Lee Y.H."/>
            <person name="Lumba S."/>
            <person name="McCourt P."/>
            <person name="Mortimer J.C."/>
            <person name="Mutuku J.M."/>
            <person name="Nomura T."/>
            <person name="Sasaki-Sekimoto Y."/>
            <person name="Seto Y."/>
            <person name="Wang Y."/>
            <person name="Wakatake T."/>
            <person name="Sakakibara H."/>
            <person name="Demura T."/>
            <person name="Yamaguchi S."/>
            <person name="Yoneyama K."/>
            <person name="Manabe R.I."/>
            <person name="Nelson D.C."/>
            <person name="Schulman A.H."/>
            <person name="Timko M.P."/>
            <person name="dePamphilis C.W."/>
            <person name="Choi D."/>
            <person name="Shirasu K."/>
        </authorList>
    </citation>
    <scope>NUCLEOTIDE SEQUENCE [LARGE SCALE GENOMIC DNA]</scope>
    <source>
        <strain evidence="2">cv. UVA1</strain>
    </source>
</reference>
<dbReference type="EMBL" id="BKCP01004716">
    <property type="protein sequence ID" value="GER33242.1"/>
    <property type="molecule type" value="Genomic_DNA"/>
</dbReference>
<protein>
    <submittedName>
        <fullName evidence="1">Pol polyprotein</fullName>
    </submittedName>
</protein>
<keyword evidence="2" id="KW-1185">Reference proteome</keyword>
<proteinExistence type="predicted"/>
<accession>A0A5A7PKV5</accession>
<dbReference type="PANTHER" id="PTHR48475:SF1">
    <property type="entry name" value="RNASE H TYPE-1 DOMAIN-CONTAINING PROTEIN"/>
    <property type="match status" value="1"/>
</dbReference>